<dbReference type="GO" id="GO:0005737">
    <property type="term" value="C:cytoplasm"/>
    <property type="evidence" value="ECO:0007669"/>
    <property type="project" value="UniProtKB-SubCell"/>
</dbReference>
<dbReference type="Gene3D" id="1.20.58.1000">
    <property type="entry name" value="Metal-sensitive repressor, helix protomer"/>
    <property type="match status" value="1"/>
</dbReference>
<organism evidence="8 9">
    <name type="scientific">Bradyrhizobium ivorense</name>
    <dbReference type="NCBI Taxonomy" id="2511166"/>
    <lineage>
        <taxon>Bacteria</taxon>
        <taxon>Pseudomonadati</taxon>
        <taxon>Pseudomonadota</taxon>
        <taxon>Alphaproteobacteria</taxon>
        <taxon>Hyphomicrobiales</taxon>
        <taxon>Nitrobacteraceae</taxon>
        <taxon>Bradyrhizobium</taxon>
    </lineage>
</organism>
<evidence type="ECO:0000256" key="1">
    <source>
        <dbReference type="ARBA" id="ARBA00004496"/>
    </source>
</evidence>
<evidence type="ECO:0000313" key="8">
    <source>
        <dbReference type="EMBL" id="VIO66544.1"/>
    </source>
</evidence>
<evidence type="ECO:0000256" key="7">
    <source>
        <dbReference type="ARBA" id="ARBA00041544"/>
    </source>
</evidence>
<protein>
    <recommendedName>
        <fullName evidence="6">Copper-sensing transcriptional repressor CsoR</fullName>
    </recommendedName>
    <alternativeName>
        <fullName evidence="7">Copper-sensitive operon repressor</fullName>
    </alternativeName>
</protein>
<evidence type="ECO:0000256" key="2">
    <source>
        <dbReference type="ARBA" id="ARBA00005260"/>
    </source>
</evidence>
<dbReference type="PANTHER" id="PTHR33677:SF4">
    <property type="entry name" value="COPPER-SENSING TRANSCRIPTIONAL REPRESSOR CSOR"/>
    <property type="match status" value="1"/>
</dbReference>
<comment type="subunit">
    <text evidence="3">Homodimer.</text>
</comment>
<evidence type="ECO:0000256" key="3">
    <source>
        <dbReference type="ARBA" id="ARBA00011738"/>
    </source>
</evidence>
<evidence type="ECO:0000256" key="4">
    <source>
        <dbReference type="ARBA" id="ARBA00022490"/>
    </source>
</evidence>
<evidence type="ECO:0000313" key="9">
    <source>
        <dbReference type="Proteomes" id="UP000328092"/>
    </source>
</evidence>
<keyword evidence="4" id="KW-0963">Cytoplasm</keyword>
<dbReference type="GO" id="GO:0045892">
    <property type="term" value="P:negative regulation of DNA-templated transcription"/>
    <property type="evidence" value="ECO:0007669"/>
    <property type="project" value="UniProtKB-ARBA"/>
</dbReference>
<comment type="subcellular location">
    <subcellularLocation>
        <location evidence="1">Cytoplasm</location>
    </subcellularLocation>
</comment>
<dbReference type="EMBL" id="CAADFC020000004">
    <property type="protein sequence ID" value="VIO66544.1"/>
    <property type="molecule type" value="Genomic_DNA"/>
</dbReference>
<name>A0A508SYS7_9BRAD</name>
<dbReference type="Proteomes" id="UP000328092">
    <property type="component" value="Unassembled WGS sequence"/>
</dbReference>
<evidence type="ECO:0000256" key="5">
    <source>
        <dbReference type="ARBA" id="ARBA00022723"/>
    </source>
</evidence>
<dbReference type="AlphaFoldDB" id="A0A508SYS7"/>
<accession>A0A508SYS7</accession>
<keyword evidence="5" id="KW-0479">Metal-binding</keyword>
<sequence>MPDDDHPHVAIVRRLKRAGGHLETIVEMIEKGRPCAQIAQQLQAVESAIESAKKALIHDHIGHSLEETLKASGPKGRAVLRDFRLVAKYL</sequence>
<dbReference type="InterPro" id="IPR003735">
    <property type="entry name" value="Metal_Tscrpt_repr"/>
</dbReference>
<comment type="caution">
    <text evidence="8">The sequence shown here is derived from an EMBL/GenBank/DDBJ whole genome shotgun (WGS) entry which is preliminary data.</text>
</comment>
<dbReference type="OrthoDB" id="9811244at2"/>
<reference evidence="8" key="1">
    <citation type="submission" date="2019-02" db="EMBL/GenBank/DDBJ databases">
        <authorList>
            <person name="Pothier F.J."/>
        </authorList>
    </citation>
    <scope>NUCLEOTIDE SEQUENCE</scope>
    <source>
        <strain evidence="8">CI-1B</strain>
    </source>
</reference>
<evidence type="ECO:0000256" key="6">
    <source>
        <dbReference type="ARBA" id="ARBA00039938"/>
    </source>
</evidence>
<dbReference type="PANTHER" id="PTHR33677">
    <property type="entry name" value="TRANSCRIPTIONAL REPRESSOR FRMR-RELATED"/>
    <property type="match status" value="1"/>
</dbReference>
<keyword evidence="9" id="KW-1185">Reference proteome</keyword>
<comment type="similarity">
    <text evidence="2">Belongs to the FrmR/RcnR family.</text>
</comment>
<dbReference type="RefSeq" id="WP_139858408.1">
    <property type="nucleotide sequence ID" value="NZ_CAADFC020000004.1"/>
</dbReference>
<gene>
    <name evidence="8" type="primary">csoR_1</name>
    <name evidence="8" type="ORF">CI1B_16660</name>
</gene>
<dbReference type="GO" id="GO:0046872">
    <property type="term" value="F:metal ion binding"/>
    <property type="evidence" value="ECO:0007669"/>
    <property type="project" value="UniProtKB-KW"/>
</dbReference>
<dbReference type="Pfam" id="PF02583">
    <property type="entry name" value="Trns_repr_metal"/>
    <property type="match status" value="1"/>
</dbReference>
<dbReference type="GO" id="GO:0003677">
    <property type="term" value="F:DNA binding"/>
    <property type="evidence" value="ECO:0007669"/>
    <property type="project" value="InterPro"/>
</dbReference>
<proteinExistence type="inferred from homology"/>
<dbReference type="InterPro" id="IPR038390">
    <property type="entry name" value="Metal_Tscrpt_repr_sf"/>
</dbReference>